<reference evidence="3" key="2">
    <citation type="journal article" date="2008" name="Nucleic Acids Res.">
        <title>The rice annotation project database (RAP-DB): 2008 update.</title>
        <authorList>
            <consortium name="The rice annotation project (RAP)"/>
        </authorList>
    </citation>
    <scope>GENOME REANNOTATION</scope>
    <source>
        <strain evidence="3">cv. Nipponbare</strain>
    </source>
</reference>
<proteinExistence type="predicted"/>
<name>Q6Z4F4_ORYSJ</name>
<organism evidence="2 3">
    <name type="scientific">Oryza sativa subsp. japonica</name>
    <name type="common">Rice</name>
    <dbReference type="NCBI Taxonomy" id="39947"/>
    <lineage>
        <taxon>Eukaryota</taxon>
        <taxon>Viridiplantae</taxon>
        <taxon>Streptophyta</taxon>
        <taxon>Embryophyta</taxon>
        <taxon>Tracheophyta</taxon>
        <taxon>Spermatophyta</taxon>
        <taxon>Magnoliopsida</taxon>
        <taxon>Liliopsida</taxon>
        <taxon>Poales</taxon>
        <taxon>Poaceae</taxon>
        <taxon>BOP clade</taxon>
        <taxon>Oryzoideae</taxon>
        <taxon>Oryzeae</taxon>
        <taxon>Oryzinae</taxon>
        <taxon>Oryza</taxon>
        <taxon>Oryza sativa</taxon>
    </lineage>
</organism>
<accession>Q6Z4F4</accession>
<evidence type="ECO:0000313" key="3">
    <source>
        <dbReference type="Proteomes" id="UP000000763"/>
    </source>
</evidence>
<evidence type="ECO:0000256" key="1">
    <source>
        <dbReference type="SAM" id="MobiDB-lite"/>
    </source>
</evidence>
<feature type="region of interest" description="Disordered" evidence="1">
    <location>
        <begin position="161"/>
        <end position="182"/>
    </location>
</feature>
<dbReference type="AlphaFoldDB" id="Q6Z4F4"/>
<sequence>MSCRCHHHPHHPTADIEMSSAAELPSEPERFCGCRGGWRRLRRAAAAARSPERRRRRCGAAAYEQRNGDAGVAVATCRSSRARPSSPYPAACASRRRRCGLLHLHRGGAQPGRRRRPQAISYTVRSGRLDALALLLLLAADIPHGERRRAVWRRAPGRVPAGRGGDGVGAPRPRHAGGARQPVLRTGTCSPGRWWLFNSDHWTLISEAATRQMVEDNAVNLSALCLLACRLMLVHTCTACCYRLCLLAAVQPVLICRPLPIASATSRRMLDADASQLACGRVVVGRLSTPTASIGGGGASPARAAPPAFNAAAVAGAGEATAGCRHLRGDADASRGGETQAALTRSWARRENGGGGCVVAGREGVEHSGG</sequence>
<protein>
    <submittedName>
        <fullName evidence="2">Uncharacterized protein</fullName>
    </submittedName>
</protein>
<dbReference type="Proteomes" id="UP000000763">
    <property type="component" value="Chromosome 7"/>
</dbReference>
<gene>
    <name evidence="2" type="primary">OSJNBb0040H10.34</name>
</gene>
<reference evidence="3" key="1">
    <citation type="journal article" date="2005" name="Nature">
        <title>The map-based sequence of the rice genome.</title>
        <authorList>
            <consortium name="International rice genome sequencing project (IRGSP)"/>
            <person name="Matsumoto T."/>
            <person name="Wu J."/>
            <person name="Kanamori H."/>
            <person name="Katayose Y."/>
            <person name="Fujisawa M."/>
            <person name="Namiki N."/>
            <person name="Mizuno H."/>
            <person name="Yamamoto K."/>
            <person name="Antonio B.A."/>
            <person name="Baba T."/>
            <person name="Sakata K."/>
            <person name="Nagamura Y."/>
            <person name="Aoki H."/>
            <person name="Arikawa K."/>
            <person name="Arita K."/>
            <person name="Bito T."/>
            <person name="Chiden Y."/>
            <person name="Fujitsuka N."/>
            <person name="Fukunaka R."/>
            <person name="Hamada M."/>
            <person name="Harada C."/>
            <person name="Hayashi A."/>
            <person name="Hijishita S."/>
            <person name="Honda M."/>
            <person name="Hosokawa S."/>
            <person name="Ichikawa Y."/>
            <person name="Idonuma A."/>
            <person name="Iijima M."/>
            <person name="Ikeda M."/>
            <person name="Ikeno M."/>
            <person name="Ito K."/>
            <person name="Ito S."/>
            <person name="Ito T."/>
            <person name="Ito Y."/>
            <person name="Ito Y."/>
            <person name="Iwabuchi A."/>
            <person name="Kamiya K."/>
            <person name="Karasawa W."/>
            <person name="Kurita K."/>
            <person name="Katagiri S."/>
            <person name="Kikuta A."/>
            <person name="Kobayashi H."/>
            <person name="Kobayashi N."/>
            <person name="Machita K."/>
            <person name="Maehara T."/>
            <person name="Masukawa M."/>
            <person name="Mizubayashi T."/>
            <person name="Mukai Y."/>
            <person name="Nagasaki H."/>
            <person name="Nagata Y."/>
            <person name="Naito S."/>
            <person name="Nakashima M."/>
            <person name="Nakama Y."/>
            <person name="Nakamichi Y."/>
            <person name="Nakamura M."/>
            <person name="Meguro A."/>
            <person name="Negishi M."/>
            <person name="Ohta I."/>
            <person name="Ohta T."/>
            <person name="Okamoto M."/>
            <person name="Ono N."/>
            <person name="Saji S."/>
            <person name="Sakaguchi M."/>
            <person name="Sakai K."/>
            <person name="Shibata M."/>
            <person name="Shimokawa T."/>
            <person name="Song J."/>
            <person name="Takazaki Y."/>
            <person name="Terasawa K."/>
            <person name="Tsugane M."/>
            <person name="Tsuji K."/>
            <person name="Ueda S."/>
            <person name="Waki K."/>
            <person name="Yamagata H."/>
            <person name="Yamamoto M."/>
            <person name="Yamamoto S."/>
            <person name="Yamane H."/>
            <person name="Yoshiki S."/>
            <person name="Yoshihara R."/>
            <person name="Yukawa K."/>
            <person name="Zhong H."/>
            <person name="Yano M."/>
            <person name="Yuan Q."/>
            <person name="Ouyang S."/>
            <person name="Liu J."/>
            <person name="Jones K.M."/>
            <person name="Gansberger K."/>
            <person name="Moffat K."/>
            <person name="Hill J."/>
            <person name="Bera J."/>
            <person name="Fadrosh D."/>
            <person name="Jin S."/>
            <person name="Johri S."/>
            <person name="Kim M."/>
            <person name="Overton L."/>
            <person name="Reardon M."/>
            <person name="Tsitrin T."/>
            <person name="Vuong H."/>
            <person name="Weaver B."/>
            <person name="Ciecko A."/>
            <person name="Tallon L."/>
            <person name="Jackson J."/>
            <person name="Pai G."/>
            <person name="Aken S.V."/>
            <person name="Utterback T."/>
            <person name="Reidmuller S."/>
            <person name="Feldblyum T."/>
            <person name="Hsiao J."/>
            <person name="Zismann V."/>
            <person name="Iobst S."/>
            <person name="de Vazeille A.R."/>
            <person name="Buell C.R."/>
            <person name="Ying K."/>
            <person name="Li Y."/>
            <person name="Lu T."/>
            <person name="Huang Y."/>
            <person name="Zhao Q."/>
            <person name="Feng Q."/>
            <person name="Zhang L."/>
            <person name="Zhu J."/>
            <person name="Weng Q."/>
            <person name="Mu J."/>
            <person name="Lu Y."/>
            <person name="Fan D."/>
            <person name="Liu Y."/>
            <person name="Guan J."/>
            <person name="Zhang Y."/>
            <person name="Yu S."/>
            <person name="Liu X."/>
            <person name="Zhang Y."/>
            <person name="Hong G."/>
            <person name="Han B."/>
            <person name="Choisne N."/>
            <person name="Demange N."/>
            <person name="Orjeda G."/>
            <person name="Samain S."/>
            <person name="Cattolico L."/>
            <person name="Pelletier E."/>
            <person name="Couloux A."/>
            <person name="Segurens B."/>
            <person name="Wincker P."/>
            <person name="D'Hont A."/>
            <person name="Scarpelli C."/>
            <person name="Weissenbach J."/>
            <person name="Salanoubat M."/>
            <person name="Quetier F."/>
            <person name="Yu Y."/>
            <person name="Kim H.R."/>
            <person name="Rambo T."/>
            <person name="Currie J."/>
            <person name="Collura K."/>
            <person name="Luo M."/>
            <person name="Yang T."/>
            <person name="Ammiraju J.S.S."/>
            <person name="Engler F."/>
            <person name="Soderlund C."/>
            <person name="Wing R.A."/>
            <person name="Palmer L.E."/>
            <person name="de la Bastide M."/>
            <person name="Spiegel L."/>
            <person name="Nascimento L."/>
            <person name="Zutavern T."/>
            <person name="O'Shaughnessy A."/>
            <person name="Dike S."/>
            <person name="Dedhia N."/>
            <person name="Preston R."/>
            <person name="Balija V."/>
            <person name="McCombie W.R."/>
            <person name="Chow T."/>
            <person name="Chen H."/>
            <person name="Chung M."/>
            <person name="Chen C."/>
            <person name="Shaw J."/>
            <person name="Wu H."/>
            <person name="Hsiao K."/>
            <person name="Chao Y."/>
            <person name="Chu M."/>
            <person name="Cheng C."/>
            <person name="Hour A."/>
            <person name="Lee P."/>
            <person name="Lin S."/>
            <person name="Lin Y."/>
            <person name="Liou J."/>
            <person name="Liu S."/>
            <person name="Hsing Y."/>
            <person name="Raghuvanshi S."/>
            <person name="Mohanty A."/>
            <person name="Bharti A.K."/>
            <person name="Gaur A."/>
            <person name="Gupta V."/>
            <person name="Kumar D."/>
            <person name="Ravi V."/>
            <person name="Vij S."/>
            <person name="Kapur A."/>
            <person name="Khurana P."/>
            <person name="Khurana P."/>
            <person name="Khurana J.P."/>
            <person name="Tyagi A.K."/>
            <person name="Gaikwad K."/>
            <person name="Singh A."/>
            <person name="Dalal V."/>
            <person name="Srivastava S."/>
            <person name="Dixit A."/>
            <person name="Pal A.K."/>
            <person name="Ghazi I.A."/>
            <person name="Yadav M."/>
            <person name="Pandit A."/>
            <person name="Bhargava A."/>
            <person name="Sureshbabu K."/>
            <person name="Batra K."/>
            <person name="Sharma T.R."/>
            <person name="Mohapatra T."/>
            <person name="Singh N.K."/>
            <person name="Messing J."/>
            <person name="Nelson A.B."/>
            <person name="Fuks G."/>
            <person name="Kavchok S."/>
            <person name="Keizer G."/>
            <person name="Linton E."/>
            <person name="Llaca V."/>
            <person name="Song R."/>
            <person name="Tanyolac B."/>
            <person name="Young S."/>
            <person name="Ho-Il K."/>
            <person name="Hahn J.H."/>
            <person name="Sangsakoo G."/>
            <person name="Vanavichit A."/>
            <person name="de Mattos Luiz.A.T."/>
            <person name="Zimmer P.D."/>
            <person name="Malone G."/>
            <person name="Dellagostin O."/>
            <person name="de Oliveira A.C."/>
            <person name="Bevan M."/>
            <person name="Bancroft I."/>
            <person name="Minx P."/>
            <person name="Cordum H."/>
            <person name="Wilson R."/>
            <person name="Cheng Z."/>
            <person name="Jin W."/>
            <person name="Jiang J."/>
            <person name="Leong S.A."/>
            <person name="Iwama H."/>
            <person name="Gojobori T."/>
            <person name="Itoh T."/>
            <person name="Niimura Y."/>
            <person name="Fujii Y."/>
            <person name="Habara T."/>
            <person name="Sakai H."/>
            <person name="Sato Y."/>
            <person name="Wilson G."/>
            <person name="Kumar K."/>
            <person name="McCouch S."/>
            <person name="Juretic N."/>
            <person name="Hoen D."/>
            <person name="Wright S."/>
            <person name="Bruskiewich R."/>
            <person name="Bureau T."/>
            <person name="Miyao A."/>
            <person name="Hirochika H."/>
            <person name="Nishikawa T."/>
            <person name="Kadowaki K."/>
            <person name="Sugiura M."/>
            <person name="Burr B."/>
            <person name="Sasaki T."/>
        </authorList>
    </citation>
    <scope>NUCLEOTIDE SEQUENCE [LARGE SCALE GENOMIC DNA]</scope>
    <source>
        <strain evidence="3">cv. Nipponbare</strain>
    </source>
</reference>
<evidence type="ECO:0000313" key="2">
    <source>
        <dbReference type="EMBL" id="BAC83886.1"/>
    </source>
</evidence>
<dbReference type="EMBL" id="AP005175">
    <property type="protein sequence ID" value="BAC83886.1"/>
    <property type="molecule type" value="Genomic_DNA"/>
</dbReference>
<dbReference type="HOGENOM" id="CLU_901344_0_0_1"/>